<dbReference type="Proteomes" id="UP000642920">
    <property type="component" value="Unassembled WGS sequence"/>
</dbReference>
<dbReference type="Gene3D" id="3.10.310.10">
    <property type="entry name" value="Diaminopimelate Epimerase, Chain A, domain 1"/>
    <property type="match status" value="2"/>
</dbReference>
<comment type="caution">
    <text evidence="3">The sequence shown here is derived from an EMBL/GenBank/DDBJ whole genome shotgun (WGS) entry which is preliminary data.</text>
</comment>
<organism evidence="3 4">
    <name type="scientific">Marivirga atlantica</name>
    <dbReference type="NCBI Taxonomy" id="1548457"/>
    <lineage>
        <taxon>Bacteria</taxon>
        <taxon>Pseudomonadati</taxon>
        <taxon>Bacteroidota</taxon>
        <taxon>Cytophagia</taxon>
        <taxon>Cytophagales</taxon>
        <taxon>Marivirgaceae</taxon>
        <taxon>Marivirga</taxon>
    </lineage>
</organism>
<evidence type="ECO:0000313" key="3">
    <source>
        <dbReference type="EMBL" id="MBL0765172.1"/>
    </source>
</evidence>
<protein>
    <submittedName>
        <fullName evidence="3">PhzF family phenazine biosynthesis protein</fullName>
    </submittedName>
</protein>
<dbReference type="NCBIfam" id="TIGR00654">
    <property type="entry name" value="PhzF_family"/>
    <property type="match status" value="1"/>
</dbReference>
<reference evidence="3" key="1">
    <citation type="submission" date="2021-01" db="EMBL/GenBank/DDBJ databases">
        <title>Marivirga sp. nov., isolated from intertidal surface sediments.</title>
        <authorList>
            <person name="Zhang M."/>
        </authorList>
    </citation>
    <scope>NUCLEOTIDE SEQUENCE</scope>
    <source>
        <strain evidence="3">SM1354</strain>
    </source>
</reference>
<dbReference type="GO" id="GO:0016853">
    <property type="term" value="F:isomerase activity"/>
    <property type="evidence" value="ECO:0007669"/>
    <property type="project" value="TreeGrafter"/>
</dbReference>
<dbReference type="EMBL" id="JAERQG010000002">
    <property type="protein sequence ID" value="MBL0765172.1"/>
    <property type="molecule type" value="Genomic_DNA"/>
</dbReference>
<dbReference type="InterPro" id="IPR003719">
    <property type="entry name" value="Phenazine_PhzF-like"/>
</dbReference>
<sequence length="302" mass="33973">MQQELDYYLLDVFTDVPFGGNPLAVFTEANQLSTQQMQCIARELNLSETVFLCAPTAKEADVKMRIFTPGMELPTAGHPTIGTAFLILATKLLEPKKGNELLLEQNIGCMHINFEKNGEEITELMMEQPFPKFEQTFKEKELVASLLNIDEEEIYEDYPCRVVNCGNPFLIVPVTSLETVKKLHLNHNLWNSIIDELNLTGVMAFTLETEEEKSLVHSRMFAPHLGIEEDPATGSAHGPLAAYLHNYQLADVSKVQQCEQGFEMGRPSYINIQILTREGKIDKVFIGGKSVIMGNGTLYHFE</sequence>
<name>A0A937A7I3_9BACT</name>
<proteinExistence type="inferred from homology"/>
<dbReference type="PANTHER" id="PTHR13774">
    <property type="entry name" value="PHENAZINE BIOSYNTHESIS PROTEIN"/>
    <property type="match status" value="1"/>
</dbReference>
<evidence type="ECO:0000313" key="4">
    <source>
        <dbReference type="Proteomes" id="UP000642920"/>
    </source>
</evidence>
<dbReference type="RefSeq" id="WP_201919556.1">
    <property type="nucleotide sequence ID" value="NZ_JAERQG010000002.1"/>
</dbReference>
<dbReference type="SUPFAM" id="SSF54506">
    <property type="entry name" value="Diaminopimelate epimerase-like"/>
    <property type="match status" value="1"/>
</dbReference>
<evidence type="ECO:0000256" key="1">
    <source>
        <dbReference type="ARBA" id="ARBA00008270"/>
    </source>
</evidence>
<feature type="active site" evidence="2">
    <location>
        <position position="48"/>
    </location>
</feature>
<dbReference type="Pfam" id="PF02567">
    <property type="entry name" value="PhzC-PhzF"/>
    <property type="match status" value="1"/>
</dbReference>
<comment type="similarity">
    <text evidence="1">Belongs to the PhzF family.</text>
</comment>
<dbReference type="PIRSF" id="PIRSF016184">
    <property type="entry name" value="PhzC_PhzF"/>
    <property type="match status" value="1"/>
</dbReference>
<dbReference type="PANTHER" id="PTHR13774:SF32">
    <property type="entry name" value="ANTISENSE-ENHANCING SEQUENCE 1"/>
    <property type="match status" value="1"/>
</dbReference>
<dbReference type="AlphaFoldDB" id="A0A937A7I3"/>
<accession>A0A937A7I3</accession>
<dbReference type="GO" id="GO:0005737">
    <property type="term" value="C:cytoplasm"/>
    <property type="evidence" value="ECO:0007669"/>
    <property type="project" value="TreeGrafter"/>
</dbReference>
<keyword evidence="4" id="KW-1185">Reference proteome</keyword>
<evidence type="ECO:0000256" key="2">
    <source>
        <dbReference type="PIRSR" id="PIRSR016184-1"/>
    </source>
</evidence>
<gene>
    <name evidence="3" type="ORF">JKP34_07920</name>
</gene>